<dbReference type="SMR" id="A2DRQ4"/>
<reference evidence="1" key="2">
    <citation type="journal article" date="2007" name="Science">
        <title>Draft genome sequence of the sexually transmitted pathogen Trichomonas vaginalis.</title>
        <authorList>
            <person name="Carlton J.M."/>
            <person name="Hirt R.P."/>
            <person name="Silva J.C."/>
            <person name="Delcher A.L."/>
            <person name="Schatz M."/>
            <person name="Zhao Q."/>
            <person name="Wortman J.R."/>
            <person name="Bidwell S.L."/>
            <person name="Alsmark U.C.M."/>
            <person name="Besteiro S."/>
            <person name="Sicheritz-Ponten T."/>
            <person name="Noel C.J."/>
            <person name="Dacks J.B."/>
            <person name="Foster P.G."/>
            <person name="Simillion C."/>
            <person name="Van de Peer Y."/>
            <person name="Miranda-Saavedra D."/>
            <person name="Barton G.J."/>
            <person name="Westrop G.D."/>
            <person name="Mueller S."/>
            <person name="Dessi D."/>
            <person name="Fiori P.L."/>
            <person name="Ren Q."/>
            <person name="Paulsen I."/>
            <person name="Zhang H."/>
            <person name="Bastida-Corcuera F.D."/>
            <person name="Simoes-Barbosa A."/>
            <person name="Brown M.T."/>
            <person name="Hayes R.D."/>
            <person name="Mukherjee M."/>
            <person name="Okumura C.Y."/>
            <person name="Schneider R."/>
            <person name="Smith A.J."/>
            <person name="Vanacova S."/>
            <person name="Villalvazo M."/>
            <person name="Haas B.J."/>
            <person name="Pertea M."/>
            <person name="Feldblyum T.V."/>
            <person name="Utterback T.R."/>
            <person name="Shu C.L."/>
            <person name="Osoegawa K."/>
            <person name="de Jong P.J."/>
            <person name="Hrdy I."/>
            <person name="Horvathova L."/>
            <person name="Zubacova Z."/>
            <person name="Dolezal P."/>
            <person name="Malik S.B."/>
            <person name="Logsdon J.M. Jr."/>
            <person name="Henze K."/>
            <person name="Gupta A."/>
            <person name="Wang C.C."/>
            <person name="Dunne R.L."/>
            <person name="Upcroft J.A."/>
            <person name="Upcroft P."/>
            <person name="White O."/>
            <person name="Salzberg S.L."/>
            <person name="Tang P."/>
            <person name="Chiu C.-H."/>
            <person name="Lee Y.-S."/>
            <person name="Embley T.M."/>
            <person name="Coombs G.H."/>
            <person name="Mottram J.C."/>
            <person name="Tachezy J."/>
            <person name="Fraser-Liggett C.M."/>
            <person name="Johnson P.J."/>
        </authorList>
    </citation>
    <scope>NUCLEOTIDE SEQUENCE [LARGE SCALE GENOMIC DNA]</scope>
    <source>
        <strain evidence="1">G3</strain>
    </source>
</reference>
<dbReference type="InterPro" id="IPR011989">
    <property type="entry name" value="ARM-like"/>
</dbReference>
<dbReference type="Gene3D" id="1.25.10.10">
    <property type="entry name" value="Leucine-rich Repeat Variant"/>
    <property type="match status" value="1"/>
</dbReference>
<keyword evidence="2" id="KW-1185">Reference proteome</keyword>
<dbReference type="InParanoid" id="A2DRQ4"/>
<protein>
    <submittedName>
        <fullName evidence="1">Uncharacterized protein</fullName>
    </submittedName>
</protein>
<dbReference type="SUPFAM" id="SSF48371">
    <property type="entry name" value="ARM repeat"/>
    <property type="match status" value="1"/>
</dbReference>
<organism evidence="1 2">
    <name type="scientific">Trichomonas vaginalis (strain ATCC PRA-98 / G3)</name>
    <dbReference type="NCBI Taxonomy" id="412133"/>
    <lineage>
        <taxon>Eukaryota</taxon>
        <taxon>Metamonada</taxon>
        <taxon>Parabasalia</taxon>
        <taxon>Trichomonadida</taxon>
        <taxon>Trichomonadidae</taxon>
        <taxon>Trichomonas</taxon>
    </lineage>
</organism>
<dbReference type="VEuPathDB" id="TrichDB:TVAGG3_0979200"/>
<dbReference type="AlphaFoldDB" id="A2DRQ4"/>
<evidence type="ECO:0000313" key="1">
    <source>
        <dbReference type="EMBL" id="EAY16851.1"/>
    </source>
</evidence>
<proteinExistence type="predicted"/>
<dbReference type="EMBL" id="DS113237">
    <property type="protein sequence ID" value="EAY16851.1"/>
    <property type="molecule type" value="Genomic_DNA"/>
</dbReference>
<accession>A2DRQ4</accession>
<evidence type="ECO:0000313" key="2">
    <source>
        <dbReference type="Proteomes" id="UP000001542"/>
    </source>
</evidence>
<sequence>MEVYKINEGEDYQEKPSDEPIHDKYETEMINEQVNFVHSFYQDLESTNLQISSEQLLNFARIVRTDCQEILNSLQDIDFIPLLFSLIDQTKDFSIITPALNCICLCAVRFGIVVSEEYLQILINIFQAVTSEENIDISLISYLLTAISICSEQNTLSLLTPEFYQKIIQLAPQHIAWRKAISNFFCELAPKIQELSSESPQSVAIFYILLFKDEEIIDTNAKIIGTLLKKRLISLNQEEFLQLFFEYFKYPNTKILTILFNIVSELDERELPVIKSPIFVNRIKEIIGIGDNDEFTKLQCAAINALTRLVQIYPLGFRSQFIEEDENSIFPILMDALNCAHTNIKRSIAALIGLIFDRFPDYFMDAIMEGQEQIIEGIKSVISLEDDSTIIIINGIVKLIERNPDFKDSLVEHGISEQIVDIYEETTNETLKEAIDDLVNKSLENEE</sequence>
<reference evidence="1" key="1">
    <citation type="submission" date="2006-10" db="EMBL/GenBank/DDBJ databases">
        <authorList>
            <person name="Amadeo P."/>
            <person name="Zhao Q."/>
            <person name="Wortman J."/>
            <person name="Fraser-Liggett C."/>
            <person name="Carlton J."/>
        </authorList>
    </citation>
    <scope>NUCLEOTIDE SEQUENCE</scope>
    <source>
        <strain evidence="1">G3</strain>
    </source>
</reference>
<dbReference type="Proteomes" id="UP000001542">
    <property type="component" value="Unassembled WGS sequence"/>
</dbReference>
<dbReference type="VEuPathDB" id="TrichDB:TVAG_150020"/>
<dbReference type="InterPro" id="IPR016024">
    <property type="entry name" value="ARM-type_fold"/>
</dbReference>
<dbReference type="KEGG" id="tva:4774863"/>
<dbReference type="RefSeq" id="XP_001329074.1">
    <property type="nucleotide sequence ID" value="XM_001329039.1"/>
</dbReference>
<name>A2DRQ4_TRIV3</name>
<gene>
    <name evidence="1" type="ORF">TVAG_150020</name>
</gene>